<evidence type="ECO:0000313" key="2">
    <source>
        <dbReference type="EMBL" id="THU65290.1"/>
    </source>
</evidence>
<dbReference type="Proteomes" id="UP000317650">
    <property type="component" value="Chromosome 5"/>
</dbReference>
<dbReference type="PANTHER" id="PTHR18934:SF213">
    <property type="entry name" value="3'-5' RNA HELICASE YTHDC2"/>
    <property type="match status" value="1"/>
</dbReference>
<evidence type="ECO:0000313" key="3">
    <source>
        <dbReference type="Proteomes" id="UP000317650"/>
    </source>
</evidence>
<organism evidence="2 3">
    <name type="scientific">Musa balbisiana</name>
    <name type="common">Banana</name>
    <dbReference type="NCBI Taxonomy" id="52838"/>
    <lineage>
        <taxon>Eukaryota</taxon>
        <taxon>Viridiplantae</taxon>
        <taxon>Streptophyta</taxon>
        <taxon>Embryophyta</taxon>
        <taxon>Tracheophyta</taxon>
        <taxon>Spermatophyta</taxon>
        <taxon>Magnoliopsida</taxon>
        <taxon>Liliopsida</taxon>
        <taxon>Zingiberales</taxon>
        <taxon>Musaceae</taxon>
        <taxon>Musa</taxon>
    </lineage>
</organism>
<name>A0A4S8JT38_MUSBA</name>
<comment type="caution">
    <text evidence="2">The sequence shown here is derived from an EMBL/GenBank/DDBJ whole genome shotgun (WGS) entry which is preliminary data.</text>
</comment>
<dbReference type="SUPFAM" id="SSF82708">
    <property type="entry name" value="R3H domain"/>
    <property type="match status" value="1"/>
</dbReference>
<dbReference type="STRING" id="52838.A0A4S8JT38"/>
<gene>
    <name evidence="2" type="ORF">C4D60_Mb05t02080</name>
</gene>
<accession>A0A4S8JT38</accession>
<dbReference type="PANTHER" id="PTHR18934">
    <property type="entry name" value="ATP-DEPENDENT RNA HELICASE"/>
    <property type="match status" value="1"/>
</dbReference>
<reference evidence="2 3" key="1">
    <citation type="journal article" date="2019" name="Nat. Plants">
        <title>Genome sequencing of Musa balbisiana reveals subgenome evolution and function divergence in polyploid bananas.</title>
        <authorList>
            <person name="Yao X."/>
        </authorList>
    </citation>
    <scope>NUCLEOTIDE SEQUENCE [LARGE SCALE GENOMIC DNA]</scope>
    <source>
        <strain evidence="3">cv. DH-PKW</strain>
        <tissue evidence="2">Leaves</tissue>
    </source>
</reference>
<dbReference type="InterPro" id="IPR036867">
    <property type="entry name" value="R3H_dom_sf"/>
</dbReference>
<proteinExistence type="predicted"/>
<dbReference type="EMBL" id="PYDT01000003">
    <property type="protein sequence ID" value="THU65290.1"/>
    <property type="molecule type" value="Genomic_DNA"/>
</dbReference>
<sequence>MAIVGSTIAEWRKEGSRTLGLGAWHRERGRTVPQSPVLHPKQPFTEMIHANQNPDLETEPDRLLLRGTNEGSTGPASLVRALLGRNRNPSHIGLGKRGRLDARARVAPNLVYTFESGLSKQERAAIHEMCRKMGMISKSSGYGERRRLSVYKSKKKNGSIKKEEEMITCLQFSEEVKEVLQDLFLRYPPDDVEKREDAVNNSSVKVGKGQWKQDSSFCKPAMRKSDIAKKVEQLASRINNSSQLRKIVEDRAKLPIASFKDGITSTLETNQVVLISGETGCGKTTQVPVL</sequence>
<dbReference type="InterPro" id="IPR001374">
    <property type="entry name" value="R3H_dom"/>
</dbReference>
<dbReference type="InterPro" id="IPR027417">
    <property type="entry name" value="P-loop_NTPase"/>
</dbReference>
<keyword evidence="3" id="KW-1185">Reference proteome</keyword>
<evidence type="ECO:0000259" key="1">
    <source>
        <dbReference type="PROSITE" id="PS51061"/>
    </source>
</evidence>
<dbReference type="GO" id="GO:0004386">
    <property type="term" value="F:helicase activity"/>
    <property type="evidence" value="ECO:0007669"/>
    <property type="project" value="TreeGrafter"/>
</dbReference>
<dbReference type="AlphaFoldDB" id="A0A4S8JT38"/>
<feature type="domain" description="R3H" evidence="1">
    <location>
        <begin position="90"/>
        <end position="154"/>
    </location>
</feature>
<dbReference type="Gene3D" id="3.30.1370.50">
    <property type="entry name" value="R3H-like domain"/>
    <property type="match status" value="1"/>
</dbReference>
<dbReference type="SUPFAM" id="SSF52540">
    <property type="entry name" value="P-loop containing nucleoside triphosphate hydrolases"/>
    <property type="match status" value="1"/>
</dbReference>
<dbReference type="GO" id="GO:0003723">
    <property type="term" value="F:RNA binding"/>
    <property type="evidence" value="ECO:0007669"/>
    <property type="project" value="TreeGrafter"/>
</dbReference>
<dbReference type="PROSITE" id="PS51061">
    <property type="entry name" value="R3H"/>
    <property type="match status" value="1"/>
</dbReference>
<dbReference type="Pfam" id="PF01424">
    <property type="entry name" value="R3H"/>
    <property type="match status" value="1"/>
</dbReference>
<dbReference type="SMART" id="SM00393">
    <property type="entry name" value="R3H"/>
    <property type="match status" value="1"/>
</dbReference>
<protein>
    <recommendedName>
        <fullName evidence="1">R3H domain-containing protein</fullName>
    </recommendedName>
</protein>
<dbReference type="Gene3D" id="3.40.50.300">
    <property type="entry name" value="P-loop containing nucleotide triphosphate hydrolases"/>
    <property type="match status" value="1"/>
</dbReference>